<evidence type="ECO:0000256" key="10">
    <source>
        <dbReference type="PIRSR" id="PIRSR000485-2"/>
    </source>
</evidence>
<reference evidence="13 14" key="1">
    <citation type="submission" date="2016-10" db="EMBL/GenBank/DDBJ databases">
        <authorList>
            <person name="de Groot N.N."/>
        </authorList>
    </citation>
    <scope>NUCLEOTIDE SEQUENCE [LARGE SCALE GENOMIC DNA]</scope>
    <source>
        <strain evidence="13 14">CGMCC 4.7037</strain>
    </source>
</reference>
<dbReference type="EC" id="2.4.2.14" evidence="7"/>
<protein>
    <recommendedName>
        <fullName evidence="7">Amidophosphoribosyltransferase</fullName>
        <shortName evidence="7">ATase</shortName>
        <ecNumber evidence="7">2.4.2.14</ecNumber>
    </recommendedName>
    <alternativeName>
        <fullName evidence="7">Glutamine phosphoribosylpyrophosphate amidotransferase</fullName>
        <shortName evidence="7">GPATase</shortName>
    </alternativeName>
</protein>
<dbReference type="InterPro" id="IPR029057">
    <property type="entry name" value="PRTase-like"/>
</dbReference>
<dbReference type="InterPro" id="IPR000836">
    <property type="entry name" value="PRTase_dom"/>
</dbReference>
<dbReference type="PROSITE" id="PS51278">
    <property type="entry name" value="GATASE_TYPE_2"/>
    <property type="match status" value="1"/>
</dbReference>
<dbReference type="SUPFAM" id="SSF53271">
    <property type="entry name" value="PRTase-like"/>
    <property type="match status" value="1"/>
</dbReference>
<keyword evidence="6 7" id="KW-0315">Glutamine amidotransferase</keyword>
<comment type="cofactor">
    <cofactor evidence="7 11">
        <name>[4Fe-4S] cluster</name>
        <dbReference type="ChEBI" id="CHEBI:49883"/>
    </cofactor>
    <text evidence="7 11">Binds 1 [4Fe-4S] cluster per subunit.</text>
</comment>
<dbReference type="PIRSF" id="PIRSF000485">
    <property type="entry name" value="Amd_phspho_trans"/>
    <property type="match status" value="1"/>
</dbReference>
<dbReference type="Gene3D" id="3.40.50.2020">
    <property type="match status" value="1"/>
</dbReference>
<name>A0A1H6DVM0_9ACTN</name>
<keyword evidence="7 11" id="KW-0411">Iron-sulfur</keyword>
<keyword evidence="14" id="KW-1185">Reference proteome</keyword>
<keyword evidence="7 10" id="KW-0479">Metal-binding</keyword>
<keyword evidence="5 7" id="KW-0658">Purine biosynthesis</keyword>
<keyword evidence="3 7" id="KW-0328">Glycosyltransferase</keyword>
<keyword evidence="7 10" id="KW-0460">Magnesium</keyword>
<evidence type="ECO:0000256" key="3">
    <source>
        <dbReference type="ARBA" id="ARBA00022676"/>
    </source>
</evidence>
<feature type="binding site" evidence="7 10">
    <location>
        <position position="360"/>
    </location>
    <ligand>
        <name>Mg(2+)</name>
        <dbReference type="ChEBI" id="CHEBI:18420"/>
    </ligand>
</feature>
<comment type="pathway">
    <text evidence="1 7 8">Purine metabolism; IMP biosynthesis via de novo pathway; N(1)-(5-phospho-D-ribosyl)glycinamide from 5-phospho-alpha-D-ribose 1-diphosphate: step 1/2.</text>
</comment>
<dbReference type="PANTHER" id="PTHR11907">
    <property type="entry name" value="AMIDOPHOSPHORIBOSYLTRANSFERASE"/>
    <property type="match status" value="1"/>
</dbReference>
<evidence type="ECO:0000256" key="9">
    <source>
        <dbReference type="PIRSR" id="PIRSR000485-1"/>
    </source>
</evidence>
<sequence length="469" mass="49420">MGFDEVRERCGVVALYQPEMAGDRLDRLAYYGLLALQHRGQDSAGMVVAVDGRLFRHRGTGLVQDVFDESALNAAHATAAVGHVRYATAGGTGESNIQPLLGTTRAGHRFALAHNGNLLAVDDADDLAGRRHVDRTGEADADTPVLVQALSEQGGDTAAAMRAVLPRVSGAFSLAVATPDGLLAARDPNGFRPLCLGRLPGGGWIAASETTALDAAGAGFLREVEPGELLSIGRHGIRSHRFAPPSPSTCIFEYVYFARPDSLLNGRRVQQVRQAMGAALALDAPAAADVVVPTPDTARPAALGYAAASGIPYAEALIRNTYVGRSFIMPADGERRHAVDLKLNAIPETVEGRRVVLIDDSVVRANTARAVVTKLRRAGAAEVHLRVASSPLRWPCFFGVDISTKHDLAARTRSVPQVGELIGADSIGYLSLEAMKRAIGGSRTCDGCFTGDYPLPLPVPLTTSAASGR</sequence>
<dbReference type="GO" id="GO:0009113">
    <property type="term" value="P:purine nucleobase biosynthetic process"/>
    <property type="evidence" value="ECO:0007669"/>
    <property type="project" value="UniProtKB-UniRule"/>
</dbReference>
<comment type="similarity">
    <text evidence="2 7 8">In the C-terminal section; belongs to the purine/pyrimidine phosphoribosyltransferase family.</text>
</comment>
<evidence type="ECO:0000256" key="5">
    <source>
        <dbReference type="ARBA" id="ARBA00022755"/>
    </source>
</evidence>
<comment type="function">
    <text evidence="7">Catalyzes the formation of phosphoribosylamine from phosphoribosylpyrophosphate (PRPP) and glutamine.</text>
</comment>
<evidence type="ECO:0000256" key="4">
    <source>
        <dbReference type="ARBA" id="ARBA00022679"/>
    </source>
</evidence>
<dbReference type="HAMAP" id="MF_01931">
    <property type="entry name" value="PurF"/>
    <property type="match status" value="1"/>
</dbReference>
<evidence type="ECO:0000256" key="6">
    <source>
        <dbReference type="ARBA" id="ARBA00022962"/>
    </source>
</evidence>
<organism evidence="13 14">
    <name type="scientific">Nonomuraea solani</name>
    <dbReference type="NCBI Taxonomy" id="1144553"/>
    <lineage>
        <taxon>Bacteria</taxon>
        <taxon>Bacillati</taxon>
        <taxon>Actinomycetota</taxon>
        <taxon>Actinomycetes</taxon>
        <taxon>Streptosporangiales</taxon>
        <taxon>Streptosporangiaceae</taxon>
        <taxon>Nonomuraea</taxon>
    </lineage>
</organism>
<dbReference type="EMBL" id="FNVT01000006">
    <property type="protein sequence ID" value="SEG89239.1"/>
    <property type="molecule type" value="Genomic_DNA"/>
</dbReference>
<dbReference type="Proteomes" id="UP000236732">
    <property type="component" value="Unassembled WGS sequence"/>
</dbReference>
<dbReference type="NCBIfam" id="TIGR01134">
    <property type="entry name" value="purF"/>
    <property type="match status" value="1"/>
</dbReference>
<dbReference type="Gene3D" id="3.60.20.10">
    <property type="entry name" value="Glutamine Phosphoribosylpyrophosphate, subunit 1, domain 1"/>
    <property type="match status" value="1"/>
</dbReference>
<dbReference type="SUPFAM" id="SSF56235">
    <property type="entry name" value="N-terminal nucleophile aminohydrolases (Ntn hydrolases)"/>
    <property type="match status" value="1"/>
</dbReference>
<keyword evidence="4 7" id="KW-0808">Transferase</keyword>
<feature type="binding site" evidence="7 11">
    <location>
        <position position="250"/>
    </location>
    <ligand>
        <name>[4Fe-4S] cluster</name>
        <dbReference type="ChEBI" id="CHEBI:49883"/>
    </ligand>
</feature>
<dbReference type="GO" id="GO:0006189">
    <property type="term" value="P:'de novo' IMP biosynthetic process"/>
    <property type="evidence" value="ECO:0007669"/>
    <property type="project" value="UniProtKB-UniRule"/>
</dbReference>
<feature type="domain" description="Glutamine amidotransferase type-2" evidence="12">
    <location>
        <begin position="10"/>
        <end position="235"/>
    </location>
</feature>
<comment type="catalytic activity">
    <reaction evidence="7 8">
        <text>5-phospho-beta-D-ribosylamine + L-glutamate + diphosphate = 5-phospho-alpha-D-ribose 1-diphosphate + L-glutamine + H2O</text>
        <dbReference type="Rhea" id="RHEA:14905"/>
        <dbReference type="ChEBI" id="CHEBI:15377"/>
        <dbReference type="ChEBI" id="CHEBI:29985"/>
        <dbReference type="ChEBI" id="CHEBI:33019"/>
        <dbReference type="ChEBI" id="CHEBI:58017"/>
        <dbReference type="ChEBI" id="CHEBI:58359"/>
        <dbReference type="ChEBI" id="CHEBI:58681"/>
        <dbReference type="EC" id="2.4.2.14"/>
    </reaction>
</comment>
<evidence type="ECO:0000256" key="1">
    <source>
        <dbReference type="ARBA" id="ARBA00005209"/>
    </source>
</evidence>
<gene>
    <name evidence="7" type="primary">purF</name>
    <name evidence="13" type="ORF">SAMN05444920_106413</name>
</gene>
<dbReference type="InterPro" id="IPR017932">
    <property type="entry name" value="GATase_2_dom"/>
</dbReference>
<dbReference type="RefSeq" id="WP_235030360.1">
    <property type="nucleotide sequence ID" value="NZ_FNVT01000006.1"/>
</dbReference>
<dbReference type="UniPathway" id="UPA00074">
    <property type="reaction ID" value="UER00124"/>
</dbReference>
<evidence type="ECO:0000313" key="14">
    <source>
        <dbReference type="Proteomes" id="UP000236732"/>
    </source>
</evidence>
<dbReference type="GO" id="GO:0004044">
    <property type="term" value="F:amidophosphoribosyltransferase activity"/>
    <property type="evidence" value="ECO:0007669"/>
    <property type="project" value="UniProtKB-UniRule"/>
</dbReference>
<evidence type="ECO:0000256" key="11">
    <source>
        <dbReference type="PIRSR" id="PIRSR000485-3"/>
    </source>
</evidence>
<feature type="binding site" evidence="7 11">
    <location>
        <position position="448"/>
    </location>
    <ligand>
        <name>[4Fe-4S] cluster</name>
        <dbReference type="ChEBI" id="CHEBI:49883"/>
    </ligand>
</feature>
<dbReference type="InterPro" id="IPR005854">
    <property type="entry name" value="PurF"/>
</dbReference>
<feature type="binding site" evidence="7 10">
    <location>
        <position position="297"/>
    </location>
    <ligand>
        <name>Mg(2+)</name>
        <dbReference type="ChEBI" id="CHEBI:18420"/>
    </ligand>
</feature>
<dbReference type="GO" id="GO:0051539">
    <property type="term" value="F:4 iron, 4 sulfur cluster binding"/>
    <property type="evidence" value="ECO:0007669"/>
    <property type="project" value="UniProtKB-KW"/>
</dbReference>
<accession>A0A1H6DVM0</accession>
<comment type="cofactor">
    <cofactor evidence="7 10">
        <name>Mg(2+)</name>
        <dbReference type="ChEBI" id="CHEBI:18420"/>
    </cofactor>
    <text evidence="7 10">Binds 1 Mg(2+) ion per subunit.</text>
</comment>
<dbReference type="GO" id="GO:0000287">
    <property type="term" value="F:magnesium ion binding"/>
    <property type="evidence" value="ECO:0007669"/>
    <property type="project" value="UniProtKB-UniRule"/>
</dbReference>
<evidence type="ECO:0000313" key="13">
    <source>
        <dbReference type="EMBL" id="SEG89239.1"/>
    </source>
</evidence>
<dbReference type="CDD" id="cd06223">
    <property type="entry name" value="PRTases_typeI"/>
    <property type="match status" value="1"/>
</dbReference>
<dbReference type="Pfam" id="PF13522">
    <property type="entry name" value="GATase_6"/>
    <property type="match status" value="1"/>
</dbReference>
<evidence type="ECO:0000259" key="12">
    <source>
        <dbReference type="PROSITE" id="PS51278"/>
    </source>
</evidence>
<keyword evidence="7" id="KW-0004">4Fe-4S</keyword>
<feature type="binding site" evidence="7 11">
    <location>
        <position position="396"/>
    </location>
    <ligand>
        <name>[4Fe-4S] cluster</name>
        <dbReference type="ChEBI" id="CHEBI:49883"/>
    </ligand>
</feature>
<dbReference type="InterPro" id="IPR029055">
    <property type="entry name" value="Ntn_hydrolases_N"/>
</dbReference>
<dbReference type="AlphaFoldDB" id="A0A1H6DVM0"/>
<proteinExistence type="inferred from homology"/>
<feature type="active site" description="Nucleophile" evidence="7 9">
    <location>
        <position position="10"/>
    </location>
</feature>
<feature type="binding site" evidence="7 10">
    <location>
        <position position="359"/>
    </location>
    <ligand>
        <name>Mg(2+)</name>
        <dbReference type="ChEBI" id="CHEBI:18420"/>
    </ligand>
</feature>
<feature type="binding site" evidence="7 11">
    <location>
        <position position="445"/>
    </location>
    <ligand>
        <name>[4Fe-4S] cluster</name>
        <dbReference type="ChEBI" id="CHEBI:49883"/>
    </ligand>
</feature>
<evidence type="ECO:0000256" key="7">
    <source>
        <dbReference type="HAMAP-Rule" id="MF_01931"/>
    </source>
</evidence>
<keyword evidence="7 11" id="KW-0408">Iron</keyword>
<evidence type="ECO:0000256" key="2">
    <source>
        <dbReference type="ARBA" id="ARBA00010138"/>
    </source>
</evidence>
<evidence type="ECO:0000256" key="8">
    <source>
        <dbReference type="PIRNR" id="PIRNR000485"/>
    </source>
</evidence>